<dbReference type="PATRIC" id="fig|565050.3.peg.601"/>
<dbReference type="InterPro" id="IPR006626">
    <property type="entry name" value="PbH1"/>
</dbReference>
<dbReference type="RefSeq" id="YP_002515981.1">
    <property type="nucleotide sequence ID" value="NC_011916.1"/>
</dbReference>
<dbReference type="SUPFAM" id="SSF51126">
    <property type="entry name" value="Pectin lyase-like"/>
    <property type="match status" value="1"/>
</dbReference>
<keyword evidence="4" id="KW-0326">Glycosidase</keyword>
<dbReference type="PANTHER" id="PTHR31339:SF9">
    <property type="entry name" value="PLASMIN AND FIBRONECTIN-BINDING PROTEIN A"/>
    <property type="match status" value="1"/>
</dbReference>
<dbReference type="GO" id="GO:0004650">
    <property type="term" value="F:polygalacturonase activity"/>
    <property type="evidence" value="ECO:0007669"/>
    <property type="project" value="UniProtKB-EC"/>
</dbReference>
<gene>
    <name evidence="4" type="ordered locus">CCNA_00608</name>
</gene>
<dbReference type="Pfam" id="PF13229">
    <property type="entry name" value="Beta_helix"/>
    <property type="match status" value="1"/>
</dbReference>
<dbReference type="EMBL" id="CP001340">
    <property type="protein sequence ID" value="ACL94073.1"/>
    <property type="molecule type" value="Genomic_DNA"/>
</dbReference>
<keyword evidence="4" id="KW-0378">Hydrolase</keyword>
<dbReference type="EC" id="3.2.1.15" evidence="4"/>
<dbReference type="Gene3D" id="2.160.20.10">
    <property type="entry name" value="Single-stranded right-handed beta-helix, Pectin lyase-like"/>
    <property type="match status" value="1"/>
</dbReference>
<organism evidence="4 5">
    <name type="scientific">Caulobacter vibrioides (strain NA1000 / CB15N)</name>
    <name type="common">Caulobacter crescentus</name>
    <dbReference type="NCBI Taxonomy" id="565050"/>
    <lineage>
        <taxon>Bacteria</taxon>
        <taxon>Pseudomonadati</taxon>
        <taxon>Pseudomonadota</taxon>
        <taxon>Alphaproteobacteria</taxon>
        <taxon>Caulobacterales</taxon>
        <taxon>Caulobacteraceae</taxon>
        <taxon>Caulobacter</taxon>
    </lineage>
</organism>
<evidence type="ECO:0000259" key="2">
    <source>
        <dbReference type="Pfam" id="PF12708"/>
    </source>
</evidence>
<feature type="domain" description="Right handed beta helix" evidence="3">
    <location>
        <begin position="183"/>
        <end position="351"/>
    </location>
</feature>
<proteinExistence type="predicted"/>
<feature type="domain" description="Rhamnogalacturonase A/B/Epimerase-like pectate lyase" evidence="2">
    <location>
        <begin position="36"/>
        <end position="91"/>
    </location>
</feature>
<protein>
    <submittedName>
        <fullName evidence="4">Endopygalactorunase</fullName>
        <ecNumber evidence="4">3.2.1.15</ecNumber>
    </submittedName>
</protein>
<dbReference type="SMR" id="A0A0H3C448"/>
<accession>A0A0H3C448</accession>
<dbReference type="HOGENOM" id="CLU_016031_8_4_5"/>
<evidence type="ECO:0000259" key="3">
    <source>
        <dbReference type="Pfam" id="PF13229"/>
    </source>
</evidence>
<dbReference type="InterPro" id="IPR006311">
    <property type="entry name" value="TAT_signal"/>
</dbReference>
<dbReference type="InterPro" id="IPR051801">
    <property type="entry name" value="GH28_Enzymes"/>
</dbReference>
<name>A0A0H3C448_CAUVN</name>
<evidence type="ECO:0000256" key="1">
    <source>
        <dbReference type="SAM" id="SignalP"/>
    </source>
</evidence>
<dbReference type="InterPro" id="IPR039448">
    <property type="entry name" value="Beta_helix"/>
</dbReference>
<dbReference type="PhylomeDB" id="A0A0H3C448"/>
<dbReference type="PANTHER" id="PTHR31339">
    <property type="entry name" value="PECTIN LYASE-RELATED"/>
    <property type="match status" value="1"/>
</dbReference>
<dbReference type="InterPro" id="IPR012334">
    <property type="entry name" value="Pectin_lyas_fold"/>
</dbReference>
<evidence type="ECO:0000313" key="5">
    <source>
        <dbReference type="Proteomes" id="UP000001364"/>
    </source>
</evidence>
<feature type="chain" id="PRO_5002605842" evidence="1">
    <location>
        <begin position="30"/>
        <end position="527"/>
    </location>
</feature>
<dbReference type="AlphaFoldDB" id="A0A0H3C448"/>
<keyword evidence="1" id="KW-0732">Signal</keyword>
<dbReference type="InterPro" id="IPR011050">
    <property type="entry name" value="Pectin_lyase_fold/virulence"/>
</dbReference>
<reference evidence="4 5" key="1">
    <citation type="journal article" date="2010" name="J. Bacteriol.">
        <title>The genetic basis of laboratory adaptation in Caulobacter crescentus.</title>
        <authorList>
            <person name="Marks M.E."/>
            <person name="Castro-Rojas C.M."/>
            <person name="Teiling C."/>
            <person name="Du L."/>
            <person name="Kapatral V."/>
            <person name="Walunas T.L."/>
            <person name="Crosson S."/>
        </authorList>
    </citation>
    <scope>NUCLEOTIDE SEQUENCE [LARGE SCALE GENOMIC DNA]</scope>
    <source>
        <strain evidence="5">NA1000 / CB15N</strain>
    </source>
</reference>
<dbReference type="InterPro" id="IPR024535">
    <property type="entry name" value="RHGA/B-epi-like_pectate_lyase"/>
</dbReference>
<dbReference type="Pfam" id="PF12708">
    <property type="entry name" value="Pect-lyase_RHGA_epim"/>
    <property type="match status" value="1"/>
</dbReference>
<sequence>MLHLPPHRRQLLGGLLALGVGASASRTHAAPTEAVANVRDFGAKGDGVTIDSPAIDRAIAYAAERGGGTVLVPAGTYACYTIHLKSRIRLYLDQGATILAASTPIEGMESGGYDHAEPMDPAYSSYQDFGHSHWRNSLIHGEGLNDIVIEGPGLIWGKGLGRGHDYDKDMPISGKPGVGDKSIALKNCRNVLLRDFKVLQGGWFALLATGVDNLTIDNLLIDTNRDGLDIDCCRNVRITRCTINSPWDDAICPKSSYALGYPRVTENLTISDCYVAGRYRIGSVLDGTWQVFMPAPKGTHGRIKLGTESNGGFKNFTITNCVFDKCRGIALETVDGGALEDITITNITMHGGTTAPIFMRLGKRMRGPEGRPIGTLKRILISNITSSAGDRMPSIIAGLNGHPVEDIKISQCFLEQVGGGDAAMAALRPPENEAGYPEPNMFGDLPATGFFVRHARNVELDGIEVRTLTPDARPAVWMQNVDGARLSRLQLPPSKSSFHLEGVRDFELRTSSPVRDKRVPHTKLMTF</sequence>
<dbReference type="Proteomes" id="UP000001364">
    <property type="component" value="Chromosome"/>
</dbReference>
<dbReference type="OrthoDB" id="9795222at2"/>
<dbReference type="SMART" id="SM00710">
    <property type="entry name" value="PbH1"/>
    <property type="match status" value="4"/>
</dbReference>
<feature type="signal peptide" evidence="1">
    <location>
        <begin position="1"/>
        <end position="29"/>
    </location>
</feature>
<dbReference type="GeneID" id="7330007"/>
<dbReference type="KEGG" id="ccs:CCNA_00608"/>
<keyword evidence="5" id="KW-1185">Reference proteome</keyword>
<evidence type="ECO:0000313" key="4">
    <source>
        <dbReference type="EMBL" id="ACL94073.1"/>
    </source>
</evidence>
<dbReference type="RefSeq" id="WP_010918459.1">
    <property type="nucleotide sequence ID" value="NC_011916.1"/>
</dbReference>
<dbReference type="PROSITE" id="PS51318">
    <property type="entry name" value="TAT"/>
    <property type="match status" value="1"/>
</dbReference>